<evidence type="ECO:0000256" key="3">
    <source>
        <dbReference type="ARBA" id="ARBA00022553"/>
    </source>
</evidence>
<keyword evidence="5 17" id="KW-0812">Transmembrane</keyword>
<dbReference type="AlphaFoldDB" id="A0AAN8UID8"/>
<dbReference type="SUPFAM" id="SSF56112">
    <property type="entry name" value="Protein kinase-like (PK-like)"/>
    <property type="match status" value="1"/>
</dbReference>
<dbReference type="GO" id="GO:0005886">
    <property type="term" value="C:plasma membrane"/>
    <property type="evidence" value="ECO:0007669"/>
    <property type="project" value="TreeGrafter"/>
</dbReference>
<dbReference type="Gene3D" id="3.30.430.20">
    <property type="entry name" value="Gnk2 domain, C-X8-C-X2-C motif"/>
    <property type="match status" value="2"/>
</dbReference>
<evidence type="ECO:0000256" key="1">
    <source>
        <dbReference type="ARBA" id="ARBA00004167"/>
    </source>
</evidence>
<feature type="binding site" evidence="15">
    <location>
        <position position="374"/>
    </location>
    <ligand>
        <name>ATP</name>
        <dbReference type="ChEBI" id="CHEBI:30616"/>
    </ligand>
</feature>
<evidence type="ECO:0000256" key="18">
    <source>
        <dbReference type="SAM" id="SignalP"/>
    </source>
</evidence>
<accession>A0AAN8UID8</accession>
<keyword evidence="2" id="KW-0723">Serine/threonine-protein kinase</keyword>
<evidence type="ECO:0000256" key="4">
    <source>
        <dbReference type="ARBA" id="ARBA00022679"/>
    </source>
</evidence>
<name>A0AAN8UID8_9MAGN</name>
<evidence type="ECO:0000259" key="19">
    <source>
        <dbReference type="PROSITE" id="PS50011"/>
    </source>
</evidence>
<feature type="chain" id="PRO_5042929376" evidence="18">
    <location>
        <begin position="26"/>
        <end position="594"/>
    </location>
</feature>
<dbReference type="InterPro" id="IPR000719">
    <property type="entry name" value="Prot_kinase_dom"/>
</dbReference>
<evidence type="ECO:0000256" key="12">
    <source>
        <dbReference type="ARBA" id="ARBA00023136"/>
    </source>
</evidence>
<comment type="subcellular location">
    <subcellularLocation>
        <location evidence="1">Membrane</location>
        <topology evidence="1">Single-pass membrane protein</topology>
    </subcellularLocation>
</comment>
<dbReference type="Gene3D" id="1.10.510.10">
    <property type="entry name" value="Transferase(Phosphotransferase) domain 1"/>
    <property type="match status" value="1"/>
</dbReference>
<evidence type="ECO:0000259" key="20">
    <source>
        <dbReference type="PROSITE" id="PS51473"/>
    </source>
</evidence>
<dbReference type="FunFam" id="3.30.200.20:FF:000142">
    <property type="entry name" value="Cysteine-rich receptor-like protein kinase 10"/>
    <property type="match status" value="1"/>
</dbReference>
<dbReference type="GO" id="GO:0005524">
    <property type="term" value="F:ATP binding"/>
    <property type="evidence" value="ECO:0007669"/>
    <property type="project" value="UniProtKB-UniRule"/>
</dbReference>
<dbReference type="GO" id="GO:0004674">
    <property type="term" value="F:protein serine/threonine kinase activity"/>
    <property type="evidence" value="ECO:0007669"/>
    <property type="project" value="UniProtKB-KW"/>
</dbReference>
<evidence type="ECO:0000313" key="22">
    <source>
        <dbReference type="Proteomes" id="UP001370490"/>
    </source>
</evidence>
<evidence type="ECO:0000313" key="21">
    <source>
        <dbReference type="EMBL" id="KAK6917378.1"/>
    </source>
</evidence>
<evidence type="ECO:0000256" key="6">
    <source>
        <dbReference type="ARBA" id="ARBA00022729"/>
    </source>
</evidence>
<dbReference type="PROSITE" id="PS51473">
    <property type="entry name" value="GNK2"/>
    <property type="match status" value="2"/>
</dbReference>
<evidence type="ECO:0000256" key="16">
    <source>
        <dbReference type="SAM" id="MobiDB-lite"/>
    </source>
</evidence>
<feature type="region of interest" description="Disordered" evidence="16">
    <location>
        <begin position="254"/>
        <end position="277"/>
    </location>
</feature>
<evidence type="ECO:0000256" key="7">
    <source>
        <dbReference type="ARBA" id="ARBA00022737"/>
    </source>
</evidence>
<feature type="domain" description="Protein kinase" evidence="19">
    <location>
        <begin position="346"/>
        <end position="594"/>
    </location>
</feature>
<keyword evidence="11 17" id="KW-1133">Transmembrane helix</keyword>
<evidence type="ECO:0000256" key="15">
    <source>
        <dbReference type="PROSITE-ProRule" id="PRU10141"/>
    </source>
</evidence>
<proteinExistence type="predicted"/>
<protein>
    <submittedName>
        <fullName evidence="21">Gnk2-homologous domain</fullName>
    </submittedName>
</protein>
<dbReference type="PROSITE" id="PS00107">
    <property type="entry name" value="PROTEIN_KINASE_ATP"/>
    <property type="match status" value="1"/>
</dbReference>
<keyword evidence="22" id="KW-1185">Reference proteome</keyword>
<reference evidence="21 22" key="1">
    <citation type="submission" date="2023-12" db="EMBL/GenBank/DDBJ databases">
        <title>A high-quality genome assembly for Dillenia turbinata (Dilleniales).</title>
        <authorList>
            <person name="Chanderbali A."/>
        </authorList>
    </citation>
    <scope>NUCLEOTIDE SEQUENCE [LARGE SCALE GENOMIC DNA]</scope>
    <source>
        <strain evidence="21">LSX21</strain>
        <tissue evidence="21">Leaf</tissue>
    </source>
</reference>
<evidence type="ECO:0000256" key="2">
    <source>
        <dbReference type="ARBA" id="ARBA00022527"/>
    </source>
</evidence>
<evidence type="ECO:0000256" key="10">
    <source>
        <dbReference type="ARBA" id="ARBA00022840"/>
    </source>
</evidence>
<keyword evidence="8 15" id="KW-0547">Nucleotide-binding</keyword>
<dbReference type="Proteomes" id="UP001370490">
    <property type="component" value="Unassembled WGS sequence"/>
</dbReference>
<evidence type="ECO:0000256" key="8">
    <source>
        <dbReference type="ARBA" id="ARBA00022741"/>
    </source>
</evidence>
<keyword evidence="10 15" id="KW-0067">ATP-binding</keyword>
<dbReference type="Pfam" id="PF01657">
    <property type="entry name" value="Stress-antifung"/>
    <property type="match status" value="2"/>
</dbReference>
<organism evidence="21 22">
    <name type="scientific">Dillenia turbinata</name>
    <dbReference type="NCBI Taxonomy" id="194707"/>
    <lineage>
        <taxon>Eukaryota</taxon>
        <taxon>Viridiplantae</taxon>
        <taxon>Streptophyta</taxon>
        <taxon>Embryophyta</taxon>
        <taxon>Tracheophyta</taxon>
        <taxon>Spermatophyta</taxon>
        <taxon>Magnoliopsida</taxon>
        <taxon>eudicotyledons</taxon>
        <taxon>Gunneridae</taxon>
        <taxon>Pentapetalae</taxon>
        <taxon>Dilleniales</taxon>
        <taxon>Dilleniaceae</taxon>
        <taxon>Dillenia</taxon>
    </lineage>
</organism>
<dbReference type="EMBL" id="JBAMMX010000023">
    <property type="protein sequence ID" value="KAK6917378.1"/>
    <property type="molecule type" value="Genomic_DNA"/>
</dbReference>
<dbReference type="InterPro" id="IPR038408">
    <property type="entry name" value="GNK2_sf"/>
</dbReference>
<dbReference type="PROSITE" id="PS50011">
    <property type="entry name" value="PROTEIN_KINASE_DOM"/>
    <property type="match status" value="1"/>
</dbReference>
<sequence>MAICFSKKSIFFLLLLLQFFGLSVSQTNFSHYMCLNPNVNYTKNSAYEEGLNNLVTLASDSVSMYGFYNASTGESPDQVNVLALCRGDVALDSCRICLNDSKYLLQLCPFQKEAIGWYENCMLRYSNRSIIGVADTSIVIAGWKLQNATDISQFNKDLGGLLDNLRSQAASGGSLKKFATGNVNSGNFVTIYGLVQCTPDLSEIDCNNCLQSATEDIPTYFNGKVGGEILYFSCTLQYETYKFFNDTLFVSPSSPPPSSPSLSPPPPFINTTTQGNKGDRSQTIIIIIVVAVSTLATVLIILISLYFWKKKPTVKVETHNEEVDTDIRVESLQYNFESIRIASNNFSDNNKLGQGGFGAVFRGLLPDGEEIAVKRLSANSAQGDQEFKNEVLLVAKLQHRNLARLLGFSMKGQERLLIYEFLSNGSLDHFLFGAVDISFVVLTDLNQDDAYVYSFGVLVLEIVCGQNSNSFQVEDTTQGLLDYAWRNWGENTALNLVDPKMEGARRNEIMRCIHIGLSCVQENLADRPTMASIVLALSSYSTTLPVPSHPARFMHSGGQFGNSLEPSNGCFKSESRPGRVNSVCDASISDLEPR</sequence>
<keyword evidence="4" id="KW-0808">Transferase</keyword>
<feature type="domain" description="Gnk2-homologous" evidence="20">
    <location>
        <begin position="29"/>
        <end position="130"/>
    </location>
</feature>
<gene>
    <name evidence="21" type="ORF">RJ641_018129</name>
</gene>
<keyword evidence="14" id="KW-0325">Glycoprotein</keyword>
<feature type="transmembrane region" description="Helical" evidence="17">
    <location>
        <begin position="284"/>
        <end position="308"/>
    </location>
</feature>
<dbReference type="InterPro" id="IPR011009">
    <property type="entry name" value="Kinase-like_dom_sf"/>
</dbReference>
<evidence type="ECO:0000256" key="14">
    <source>
        <dbReference type="ARBA" id="ARBA00023180"/>
    </source>
</evidence>
<evidence type="ECO:0000256" key="9">
    <source>
        <dbReference type="ARBA" id="ARBA00022777"/>
    </source>
</evidence>
<feature type="domain" description="Gnk2-homologous" evidence="20">
    <location>
        <begin position="136"/>
        <end position="243"/>
    </location>
</feature>
<dbReference type="InterPro" id="IPR017441">
    <property type="entry name" value="Protein_kinase_ATP_BS"/>
</dbReference>
<dbReference type="Pfam" id="PF07714">
    <property type="entry name" value="PK_Tyr_Ser-Thr"/>
    <property type="match status" value="1"/>
</dbReference>
<dbReference type="FunFam" id="3.30.430.20:FF:000002">
    <property type="entry name" value="Cysteine-rich receptor-like protein kinase 10"/>
    <property type="match status" value="1"/>
</dbReference>
<dbReference type="InterPro" id="IPR001245">
    <property type="entry name" value="Ser-Thr/Tyr_kinase_cat_dom"/>
</dbReference>
<keyword evidence="3" id="KW-0597">Phosphoprotein</keyword>
<evidence type="ECO:0000256" key="13">
    <source>
        <dbReference type="ARBA" id="ARBA00023170"/>
    </source>
</evidence>
<dbReference type="InterPro" id="IPR002902">
    <property type="entry name" value="GNK2"/>
</dbReference>
<dbReference type="PANTHER" id="PTHR27002:SF181">
    <property type="entry name" value="RECEPTOR-LIKE SERINE_THREONINE-PROTEIN KINASE"/>
    <property type="match status" value="1"/>
</dbReference>
<evidence type="ECO:0000256" key="5">
    <source>
        <dbReference type="ARBA" id="ARBA00022692"/>
    </source>
</evidence>
<dbReference type="Gene3D" id="3.30.200.20">
    <property type="entry name" value="Phosphorylase Kinase, domain 1"/>
    <property type="match status" value="1"/>
</dbReference>
<evidence type="ECO:0000256" key="11">
    <source>
        <dbReference type="ARBA" id="ARBA00022989"/>
    </source>
</evidence>
<dbReference type="PANTHER" id="PTHR27002">
    <property type="entry name" value="RECEPTOR-LIKE SERINE/THREONINE-PROTEIN KINASE SD1-8"/>
    <property type="match status" value="1"/>
</dbReference>
<dbReference type="CDD" id="cd23509">
    <property type="entry name" value="Gnk2-like"/>
    <property type="match status" value="2"/>
</dbReference>
<evidence type="ECO:0000256" key="17">
    <source>
        <dbReference type="SAM" id="Phobius"/>
    </source>
</evidence>
<feature type="compositionally biased region" description="Pro residues" evidence="16">
    <location>
        <begin position="254"/>
        <end position="268"/>
    </location>
</feature>
<keyword evidence="6 18" id="KW-0732">Signal</keyword>
<feature type="signal peptide" evidence="18">
    <location>
        <begin position="1"/>
        <end position="25"/>
    </location>
</feature>
<keyword evidence="13" id="KW-0675">Receptor</keyword>
<keyword evidence="9" id="KW-0418">Kinase</keyword>
<comment type="caution">
    <text evidence="21">The sequence shown here is derived from an EMBL/GenBank/DDBJ whole genome shotgun (WGS) entry which is preliminary data.</text>
</comment>
<keyword evidence="12 17" id="KW-0472">Membrane</keyword>
<keyword evidence="7" id="KW-0677">Repeat</keyword>